<comment type="caution">
    <text evidence="1">The sequence shown here is derived from an EMBL/GenBank/DDBJ whole genome shotgun (WGS) entry which is preliminary data.</text>
</comment>
<gene>
    <name evidence="1" type="ORF">EVAR_51082_1</name>
</gene>
<evidence type="ECO:0000313" key="1">
    <source>
        <dbReference type="EMBL" id="GBP64082.1"/>
    </source>
</evidence>
<protein>
    <submittedName>
        <fullName evidence="1">Uncharacterized protein</fullName>
    </submittedName>
</protein>
<reference evidence="1 2" key="1">
    <citation type="journal article" date="2019" name="Commun. Biol.">
        <title>The bagworm genome reveals a unique fibroin gene that provides high tensile strength.</title>
        <authorList>
            <person name="Kono N."/>
            <person name="Nakamura H."/>
            <person name="Ohtoshi R."/>
            <person name="Tomita M."/>
            <person name="Numata K."/>
            <person name="Arakawa K."/>
        </authorList>
    </citation>
    <scope>NUCLEOTIDE SEQUENCE [LARGE SCALE GENOMIC DNA]</scope>
</reference>
<organism evidence="1 2">
    <name type="scientific">Eumeta variegata</name>
    <name type="common">Bagworm moth</name>
    <name type="synonym">Eumeta japonica</name>
    <dbReference type="NCBI Taxonomy" id="151549"/>
    <lineage>
        <taxon>Eukaryota</taxon>
        <taxon>Metazoa</taxon>
        <taxon>Ecdysozoa</taxon>
        <taxon>Arthropoda</taxon>
        <taxon>Hexapoda</taxon>
        <taxon>Insecta</taxon>
        <taxon>Pterygota</taxon>
        <taxon>Neoptera</taxon>
        <taxon>Endopterygota</taxon>
        <taxon>Lepidoptera</taxon>
        <taxon>Glossata</taxon>
        <taxon>Ditrysia</taxon>
        <taxon>Tineoidea</taxon>
        <taxon>Psychidae</taxon>
        <taxon>Oiketicinae</taxon>
        <taxon>Eumeta</taxon>
    </lineage>
</organism>
<sequence>MYYPMRDWIYGTMKKSPSHPHVGQSSSMKPIKPSRYQQHYSRFGGLFSRWESHIILTDVLRRKDTDKRSAGIDICLVSDFGVHKSFLDPAYSGILKQKCMKADPAPCAHNAPAQSGGIKFYYNRKTVYTPKQHRCCRCVKILMWKYFVVRGYTVDKKFGKCERDSHD</sequence>
<dbReference type="EMBL" id="BGZK01000887">
    <property type="protein sequence ID" value="GBP64082.1"/>
    <property type="molecule type" value="Genomic_DNA"/>
</dbReference>
<keyword evidence="2" id="KW-1185">Reference proteome</keyword>
<dbReference type="Proteomes" id="UP000299102">
    <property type="component" value="Unassembled WGS sequence"/>
</dbReference>
<dbReference type="AlphaFoldDB" id="A0A4C1XM51"/>
<accession>A0A4C1XM51</accession>
<proteinExistence type="predicted"/>
<evidence type="ECO:0000313" key="2">
    <source>
        <dbReference type="Proteomes" id="UP000299102"/>
    </source>
</evidence>
<name>A0A4C1XM51_EUMVA</name>